<evidence type="ECO:0000313" key="3">
    <source>
        <dbReference type="EMBL" id="SVB69450.1"/>
    </source>
</evidence>
<dbReference type="InterPro" id="IPR036291">
    <property type="entry name" value="NAD(P)-bd_dom_sf"/>
</dbReference>
<dbReference type="SUPFAM" id="SSF51735">
    <property type="entry name" value="NAD(P)-binding Rossmann-fold domains"/>
    <property type="match status" value="1"/>
</dbReference>
<proteinExistence type="inferred from homology"/>
<dbReference type="PRINTS" id="PR00080">
    <property type="entry name" value="SDRFAMILY"/>
</dbReference>
<protein>
    <recommendedName>
        <fullName evidence="4">3-oxoacyl-[acyl-carrier-protein] reductase</fullName>
    </recommendedName>
</protein>
<dbReference type="PANTHER" id="PTHR42879">
    <property type="entry name" value="3-OXOACYL-(ACYL-CARRIER-PROTEIN) REDUCTASE"/>
    <property type="match status" value="1"/>
</dbReference>
<dbReference type="PANTHER" id="PTHR42879:SF2">
    <property type="entry name" value="3-OXOACYL-[ACYL-CARRIER-PROTEIN] REDUCTASE FABG"/>
    <property type="match status" value="1"/>
</dbReference>
<sequence>MANEGLHVLVHANENLDRAKQVVEKIHSAGQSAETACFDVSDHKATSHHLDNILESGPVQVLVNNAGIYDDATMAGMSSEQWDRVIQTTLNGFFNVTHPLLLPMIRSRWGRIISISSITGVAGNRGQTNYAAAKSGLHGASKSLSKEVASRGITVNVVAPGIIQSPSTDEHFSDTDVKNLIPMKRRGTPQEIADVVVFLASKKASYISGQILNVNGGMC</sequence>
<reference evidence="3" key="1">
    <citation type="submission" date="2018-05" db="EMBL/GenBank/DDBJ databases">
        <authorList>
            <person name="Lanie J.A."/>
            <person name="Ng W.-L."/>
            <person name="Kazmierczak K.M."/>
            <person name="Andrzejewski T.M."/>
            <person name="Davidsen T.M."/>
            <person name="Wayne K.J."/>
            <person name="Tettelin H."/>
            <person name="Glass J.I."/>
            <person name="Rusch D."/>
            <person name="Podicherti R."/>
            <person name="Tsui H.-C.T."/>
            <person name="Winkler M.E."/>
        </authorList>
    </citation>
    <scope>NUCLEOTIDE SEQUENCE</scope>
</reference>
<dbReference type="Pfam" id="PF13561">
    <property type="entry name" value="adh_short_C2"/>
    <property type="match status" value="1"/>
</dbReference>
<dbReference type="InterPro" id="IPR002347">
    <property type="entry name" value="SDR_fam"/>
</dbReference>
<dbReference type="PRINTS" id="PR00081">
    <property type="entry name" value="GDHRDH"/>
</dbReference>
<evidence type="ECO:0008006" key="4">
    <source>
        <dbReference type="Google" id="ProtNLM"/>
    </source>
</evidence>
<organism evidence="3">
    <name type="scientific">marine metagenome</name>
    <dbReference type="NCBI Taxonomy" id="408172"/>
    <lineage>
        <taxon>unclassified sequences</taxon>
        <taxon>metagenomes</taxon>
        <taxon>ecological metagenomes</taxon>
    </lineage>
</organism>
<keyword evidence="2" id="KW-0560">Oxidoreductase</keyword>
<name>A0A382G2I7_9ZZZZ</name>
<dbReference type="InterPro" id="IPR050259">
    <property type="entry name" value="SDR"/>
</dbReference>
<dbReference type="GO" id="GO:0016491">
    <property type="term" value="F:oxidoreductase activity"/>
    <property type="evidence" value="ECO:0007669"/>
    <property type="project" value="UniProtKB-KW"/>
</dbReference>
<dbReference type="EMBL" id="UINC01053207">
    <property type="protein sequence ID" value="SVB69450.1"/>
    <property type="molecule type" value="Genomic_DNA"/>
</dbReference>
<evidence type="ECO:0000256" key="2">
    <source>
        <dbReference type="ARBA" id="ARBA00023002"/>
    </source>
</evidence>
<evidence type="ECO:0000256" key="1">
    <source>
        <dbReference type="ARBA" id="ARBA00006484"/>
    </source>
</evidence>
<dbReference type="NCBIfam" id="NF009466">
    <property type="entry name" value="PRK12826.1-2"/>
    <property type="match status" value="1"/>
</dbReference>
<gene>
    <name evidence="3" type="ORF">METZ01_LOCUS222304</name>
</gene>
<accession>A0A382G2I7</accession>
<dbReference type="NCBIfam" id="NF004200">
    <property type="entry name" value="PRK05653.1-5"/>
    <property type="match status" value="1"/>
</dbReference>
<dbReference type="FunFam" id="3.40.50.720:FF:000173">
    <property type="entry name" value="3-oxoacyl-[acyl-carrier protein] reductase"/>
    <property type="match status" value="1"/>
</dbReference>
<dbReference type="AlphaFoldDB" id="A0A382G2I7"/>
<comment type="similarity">
    <text evidence="1">Belongs to the short-chain dehydrogenases/reductases (SDR) family.</text>
</comment>
<dbReference type="Gene3D" id="3.40.50.720">
    <property type="entry name" value="NAD(P)-binding Rossmann-like Domain"/>
    <property type="match status" value="1"/>
</dbReference>